<feature type="compositionally biased region" description="Acidic residues" evidence="1">
    <location>
        <begin position="698"/>
        <end position="709"/>
    </location>
</feature>
<dbReference type="InterPro" id="IPR019734">
    <property type="entry name" value="TPR_rpt"/>
</dbReference>
<evidence type="ECO:0000256" key="1">
    <source>
        <dbReference type="SAM" id="MobiDB-lite"/>
    </source>
</evidence>
<dbReference type="InterPro" id="IPR052758">
    <property type="entry name" value="SRC_co-chaperone"/>
</dbReference>
<dbReference type="Proteomes" id="UP000292447">
    <property type="component" value="Chromosome I"/>
</dbReference>
<reference evidence="3" key="1">
    <citation type="submission" date="2019-03" db="EMBL/GenBank/DDBJ databases">
        <title>Snf2 controls pulcherriminic acid biosynthesis and connects pigmentation and antifungal activity of the yeast Metschnikowia pulcherrima.</title>
        <authorList>
            <person name="Gore-Lloyd D."/>
            <person name="Sumann I."/>
            <person name="Brachmann A.O."/>
            <person name="Schneeberger K."/>
            <person name="Ortiz-Merino R.A."/>
            <person name="Moreno-Beltran M."/>
            <person name="Schlaefli M."/>
            <person name="Kirner P."/>
            <person name="Santos Kron A."/>
            <person name="Wolfe K.H."/>
            <person name="Piel J."/>
            <person name="Ahrens C.H."/>
            <person name="Henk D."/>
            <person name="Freimoser F.M."/>
        </authorList>
    </citation>
    <scope>NUCLEOTIDE SEQUENCE [LARGE SCALE GENOMIC DNA]</scope>
    <source>
        <strain evidence="3">APC 1.2</strain>
    </source>
</reference>
<dbReference type="EMBL" id="CP034456">
    <property type="protein sequence ID" value="QBM85842.1"/>
    <property type="molecule type" value="Genomic_DNA"/>
</dbReference>
<evidence type="ECO:0000313" key="2">
    <source>
        <dbReference type="EMBL" id="QBM85842.1"/>
    </source>
</evidence>
<feature type="region of interest" description="Disordered" evidence="1">
    <location>
        <begin position="585"/>
        <end position="604"/>
    </location>
</feature>
<dbReference type="Gene3D" id="1.25.40.10">
    <property type="entry name" value="Tetratricopeptide repeat domain"/>
    <property type="match status" value="1"/>
</dbReference>
<sequence length="709" mass="76354">MSTAISEAAFEYAAVLAWTVHLDSLKSESDATAQNSRLLMEQTCEAEELSIGIQVIRNYAMRTLAEHYREQESLDMQPSYQKLFAWFGSRTPEVLSLDKLEGILLNLHDDVGKKDALSVDSLVVTKLYVLLKNAIMAVARIPSTMKSDVSSALSQLLADYLSSQQPNLTKANAFKSLGAETIAYLKGNTPAVCTWNEVFPAFKSFIKCHIDVSAADLSVRKTQDLHVSRLREKGNNLLNNTCYPQAIQVYTDAIYACDSATRTHLPQLLTNRAIAYIGLNCFPEAVSDLERALQYDRTFVPAWAQMGYCQLYLGDTLLSMKSYNAALSSLAGEVYPYAFPSDELLKKEYTEGRARTHVPQFVQKLTLSFLLAANRALQQNAPIVIRAPLEDQFKSNLNALKQHASSEDADCYIYQPEPNAEALRSAAARAESARPSILTPDVAQDIMASGKVEASAVTVSGPPPARNDVPIPIVPLNTTVRTAGESGPADNIPPTNTGGITSNFRGFLNTLGTVVGEAIQPPQALQRRAPTQSQTESGGTQNALQVSPGQENAENAENAERGTANSEHHNSHIARALASVRSAISTAQQNGNNSNSGAPPNNGMMEALRHHQAAMENMLNMAGGNTVTFHSGPVRPGAGNTAPGAPTVRIVHPRGNTQSRGNTSEPATAARSTDAARSANSQTLQTSSRSNSASPGPEDTDMPDALDLD</sequence>
<proteinExistence type="predicted"/>
<keyword evidence="3" id="KW-1185">Reference proteome</keyword>
<dbReference type="AlphaFoldDB" id="A0A4P6XEE5"/>
<gene>
    <name evidence="2" type="ORF">METSCH_A04710</name>
</gene>
<dbReference type="SMART" id="SM00028">
    <property type="entry name" value="TPR"/>
    <property type="match status" value="2"/>
</dbReference>
<dbReference type="PANTHER" id="PTHR44200:SF1">
    <property type="entry name" value="DNAJ HOMOLOG SUBFAMILY C MEMBER 7"/>
    <property type="match status" value="1"/>
</dbReference>
<feature type="compositionally biased region" description="Polar residues" evidence="1">
    <location>
        <begin position="529"/>
        <end position="550"/>
    </location>
</feature>
<dbReference type="SUPFAM" id="SSF48452">
    <property type="entry name" value="TPR-like"/>
    <property type="match status" value="1"/>
</dbReference>
<dbReference type="PANTHER" id="PTHR44200">
    <property type="entry name" value="DNAJ HOMOLOG SUBFAMILY C MEMBER 7"/>
    <property type="match status" value="1"/>
</dbReference>
<evidence type="ECO:0000313" key="3">
    <source>
        <dbReference type="Proteomes" id="UP000292447"/>
    </source>
</evidence>
<accession>A0A4P6XEE5</accession>
<feature type="region of interest" description="Disordered" evidence="1">
    <location>
        <begin position="631"/>
        <end position="709"/>
    </location>
</feature>
<name>A0A4P6XEE5_9ASCO</name>
<dbReference type="STRING" id="2163413.A0A4P6XEE5"/>
<feature type="compositionally biased region" description="Low complexity" evidence="1">
    <location>
        <begin position="667"/>
        <end position="679"/>
    </location>
</feature>
<feature type="compositionally biased region" description="Polar residues" evidence="1">
    <location>
        <begin position="655"/>
        <end position="666"/>
    </location>
</feature>
<protein>
    <submittedName>
        <fullName evidence="2">Uncharacterized protein</fullName>
    </submittedName>
</protein>
<organism evidence="2 3">
    <name type="scientific">Metschnikowia aff. pulcherrima</name>
    <dbReference type="NCBI Taxonomy" id="2163413"/>
    <lineage>
        <taxon>Eukaryota</taxon>
        <taxon>Fungi</taxon>
        <taxon>Dikarya</taxon>
        <taxon>Ascomycota</taxon>
        <taxon>Saccharomycotina</taxon>
        <taxon>Pichiomycetes</taxon>
        <taxon>Metschnikowiaceae</taxon>
        <taxon>Metschnikowia</taxon>
    </lineage>
</organism>
<dbReference type="InterPro" id="IPR011990">
    <property type="entry name" value="TPR-like_helical_dom_sf"/>
</dbReference>
<feature type="region of interest" description="Disordered" evidence="1">
    <location>
        <begin position="522"/>
        <end position="570"/>
    </location>
</feature>
<feature type="compositionally biased region" description="Low complexity" evidence="1">
    <location>
        <begin position="587"/>
        <end position="602"/>
    </location>
</feature>
<feature type="compositionally biased region" description="Polar residues" evidence="1">
    <location>
        <begin position="680"/>
        <end position="694"/>
    </location>
</feature>